<dbReference type="EMBL" id="JAHLQT010033646">
    <property type="protein sequence ID" value="KAG7159292.1"/>
    <property type="molecule type" value="Genomic_DNA"/>
</dbReference>
<dbReference type="InterPro" id="IPR027370">
    <property type="entry name" value="Znf-RING_euk"/>
</dbReference>
<dbReference type="PROSITE" id="PS50089">
    <property type="entry name" value="ZF_RING_2"/>
    <property type="match status" value="1"/>
</dbReference>
<evidence type="ECO:0000256" key="5">
    <source>
        <dbReference type="SAM" id="Coils"/>
    </source>
</evidence>
<dbReference type="PANTHER" id="PTHR47156">
    <property type="entry name" value="PROTEIN CBG20824"/>
    <property type="match status" value="1"/>
</dbReference>
<dbReference type="SUPFAM" id="SSF57850">
    <property type="entry name" value="RING/U-box"/>
    <property type="match status" value="1"/>
</dbReference>
<proteinExistence type="predicted"/>
<reference evidence="8" key="1">
    <citation type="journal article" date="2021" name="Sci. Adv.">
        <title>The American lobster genome reveals insights on longevity, neural, and immune adaptations.</title>
        <authorList>
            <person name="Polinski J.M."/>
            <person name="Zimin A.V."/>
            <person name="Clark K.F."/>
            <person name="Kohn A.B."/>
            <person name="Sadowski N."/>
            <person name="Timp W."/>
            <person name="Ptitsyn A."/>
            <person name="Khanna P."/>
            <person name="Romanova D.Y."/>
            <person name="Williams P."/>
            <person name="Greenwood S.J."/>
            <person name="Moroz L.L."/>
            <person name="Walt D.R."/>
            <person name="Bodnar A.G."/>
        </authorList>
    </citation>
    <scope>NUCLEOTIDE SEQUENCE</scope>
    <source>
        <strain evidence="8">GMGI-L3</strain>
    </source>
</reference>
<keyword evidence="3" id="KW-0862">Zinc</keyword>
<dbReference type="GO" id="GO:0003755">
    <property type="term" value="F:peptidyl-prolyl cis-trans isomerase activity"/>
    <property type="evidence" value="ECO:0007669"/>
    <property type="project" value="InterPro"/>
</dbReference>
<dbReference type="InterPro" id="IPR013083">
    <property type="entry name" value="Znf_RING/FYVE/PHD"/>
</dbReference>
<gene>
    <name evidence="8" type="primary">cyp11-L</name>
    <name evidence="8" type="ORF">Hamer_G021237</name>
</gene>
<dbReference type="Proteomes" id="UP000747542">
    <property type="component" value="Unassembled WGS sequence"/>
</dbReference>
<keyword evidence="8" id="KW-0413">Isomerase</keyword>
<evidence type="ECO:0000256" key="4">
    <source>
        <dbReference type="PROSITE-ProRule" id="PRU00175"/>
    </source>
</evidence>
<evidence type="ECO:0000259" key="7">
    <source>
        <dbReference type="PROSITE" id="PS50089"/>
    </source>
</evidence>
<evidence type="ECO:0000313" key="8">
    <source>
        <dbReference type="EMBL" id="KAG7159292.1"/>
    </source>
</evidence>
<evidence type="ECO:0000259" key="6">
    <source>
        <dbReference type="PROSITE" id="PS50072"/>
    </source>
</evidence>
<dbReference type="InterPro" id="IPR002130">
    <property type="entry name" value="Cyclophilin-type_PPIase_dom"/>
</dbReference>
<name>A0A8J5MQ13_HOMAM</name>
<keyword evidence="5" id="KW-0175">Coiled coil</keyword>
<feature type="coiled-coil region" evidence="5">
    <location>
        <begin position="155"/>
        <end position="182"/>
    </location>
</feature>
<dbReference type="AlphaFoldDB" id="A0A8J5MQ13"/>
<dbReference type="GO" id="GO:0008270">
    <property type="term" value="F:zinc ion binding"/>
    <property type="evidence" value="ECO:0007669"/>
    <property type="project" value="UniProtKB-KW"/>
</dbReference>
<dbReference type="Gene3D" id="2.40.100.10">
    <property type="entry name" value="Cyclophilin-like"/>
    <property type="match status" value="1"/>
</dbReference>
<feature type="domain" description="PPIase cyclophilin-type" evidence="6">
    <location>
        <begin position="379"/>
        <end position="523"/>
    </location>
</feature>
<keyword evidence="9" id="KW-1185">Reference proteome</keyword>
<accession>A0A8J5MQ13</accession>
<evidence type="ECO:0000256" key="3">
    <source>
        <dbReference type="ARBA" id="ARBA00022833"/>
    </source>
</evidence>
<feature type="domain" description="RING-type" evidence="7">
    <location>
        <begin position="16"/>
        <end position="58"/>
    </location>
</feature>
<sequence length="523" mass="58856">MMSRTDNQDDNDLLECKVCFNKFTDNLRPRSLSCGHTFCTSCINQALKNESPCCPKCRFKLTATSATEFPINYMAEAFLKSLREVSTSTTTTTTRTEDSVSTKGIGGKLESLRGEQVTIVRTLSKLCYQSRSQLDEYEKHIIKWKDDLNKITQFEIIMNTALENLEEEHQRLREMRKEGRGDERQLEAALGILTRANSAQEVGFAIDEAEICGAAAQDWNNKCQERFPNVSTVRNTLMVKETFKGFLEIMKSKARCATPGPLADSASTIKEKVDFITRNTQHINITPWAFRHLQNTLLTVDTLRTRTEHLKKLLLDGQVAAVHESGGIRSAKISLMEEKMFLHYLQDKPLSPDHNTVMKVLDPESTVVFLDLAWPNSKGRVYIRLYPTDCCQRAQHFLALCTGQRGPSYVNTRFLVVERGSFWERVVTGDYEHNNGKGGAAVHPEVGMTKYEGLYSRGTVAGLWWGSDDTAAQFIIYTRVTSEDSHPLMFGEVVSGLEVVQSTVKLSDITNVTVVDCGVVLPF</sequence>
<dbReference type="SUPFAM" id="SSF50891">
    <property type="entry name" value="Cyclophilin-like"/>
    <property type="match status" value="1"/>
</dbReference>
<evidence type="ECO:0000313" key="9">
    <source>
        <dbReference type="Proteomes" id="UP000747542"/>
    </source>
</evidence>
<keyword evidence="2 4" id="KW-0863">Zinc-finger</keyword>
<dbReference type="InterPro" id="IPR017907">
    <property type="entry name" value="Znf_RING_CS"/>
</dbReference>
<dbReference type="Pfam" id="PF13445">
    <property type="entry name" value="zf-RING_UBOX"/>
    <property type="match status" value="1"/>
</dbReference>
<organism evidence="8 9">
    <name type="scientific">Homarus americanus</name>
    <name type="common">American lobster</name>
    <dbReference type="NCBI Taxonomy" id="6706"/>
    <lineage>
        <taxon>Eukaryota</taxon>
        <taxon>Metazoa</taxon>
        <taxon>Ecdysozoa</taxon>
        <taxon>Arthropoda</taxon>
        <taxon>Crustacea</taxon>
        <taxon>Multicrustacea</taxon>
        <taxon>Malacostraca</taxon>
        <taxon>Eumalacostraca</taxon>
        <taxon>Eucarida</taxon>
        <taxon>Decapoda</taxon>
        <taxon>Pleocyemata</taxon>
        <taxon>Astacidea</taxon>
        <taxon>Nephropoidea</taxon>
        <taxon>Nephropidae</taxon>
        <taxon>Homarus</taxon>
    </lineage>
</organism>
<evidence type="ECO:0000256" key="2">
    <source>
        <dbReference type="ARBA" id="ARBA00022771"/>
    </source>
</evidence>
<dbReference type="PANTHER" id="PTHR47156:SF10">
    <property type="entry name" value="E3 UBIQUITIN-PROTEIN LIGASE TRIM-21-RELATED"/>
    <property type="match status" value="1"/>
</dbReference>
<dbReference type="InterPro" id="IPR001841">
    <property type="entry name" value="Znf_RING"/>
</dbReference>
<evidence type="ECO:0000256" key="1">
    <source>
        <dbReference type="ARBA" id="ARBA00022723"/>
    </source>
</evidence>
<dbReference type="Pfam" id="PF00160">
    <property type="entry name" value="Pro_isomerase"/>
    <property type="match status" value="1"/>
</dbReference>
<dbReference type="PROSITE" id="PS00518">
    <property type="entry name" value="ZF_RING_1"/>
    <property type="match status" value="1"/>
</dbReference>
<dbReference type="InterPro" id="IPR052667">
    <property type="entry name" value="E3_ubiquitin-ligase_RING"/>
</dbReference>
<keyword evidence="1" id="KW-0479">Metal-binding</keyword>
<comment type="caution">
    <text evidence="8">The sequence shown here is derived from an EMBL/GenBank/DDBJ whole genome shotgun (WGS) entry which is preliminary data.</text>
</comment>
<protein>
    <submittedName>
        <fullName evidence="8">Peptidyl-prolyl cis-trans isomerase cyp11-like</fullName>
    </submittedName>
</protein>
<dbReference type="PROSITE" id="PS50072">
    <property type="entry name" value="CSA_PPIASE_2"/>
    <property type="match status" value="1"/>
</dbReference>
<dbReference type="SMART" id="SM00184">
    <property type="entry name" value="RING"/>
    <property type="match status" value="1"/>
</dbReference>
<dbReference type="CDD" id="cd16449">
    <property type="entry name" value="RING-HC"/>
    <property type="match status" value="1"/>
</dbReference>
<dbReference type="Gene3D" id="3.30.40.10">
    <property type="entry name" value="Zinc/RING finger domain, C3HC4 (zinc finger)"/>
    <property type="match status" value="1"/>
</dbReference>
<dbReference type="InterPro" id="IPR029000">
    <property type="entry name" value="Cyclophilin-like_dom_sf"/>
</dbReference>